<keyword evidence="1" id="KW-0472">Membrane</keyword>
<feature type="transmembrane region" description="Helical" evidence="1">
    <location>
        <begin position="20"/>
        <end position="38"/>
    </location>
</feature>
<gene>
    <name evidence="2" type="ORF">KV396_13425</name>
</gene>
<proteinExistence type="predicted"/>
<sequence length="282" mass="30887">MQWRSRRSDPAELAVLHTGIPAWMLRPLILWATAVMGLRRTNHGTIDGGYSADPELLQEFETATRRSRSLLLNLRQSGVTGVQEAMGAEEFLDFVDFLLFHTERLGWQANEFKGALEDLLRDAGSEWAVGRRDGHVSLEKRVPEGVALAAEETIANSGDAGALLAEAWHAAFGRSPDPEEAYEKAIKAVEEAGTDKVSPKNNKATLGSMVRDMKAQKDWAIAFGPSHGNVAVQMAEALWVDQESRHGGNGYRKPTQAEAEAAVLLAVPLVQWFSSDALARRS</sequence>
<name>A0ABY4ITS8_9MICO</name>
<dbReference type="RefSeq" id="WP_247956024.1">
    <property type="nucleotide sequence ID" value="NZ_CP078077.1"/>
</dbReference>
<protein>
    <submittedName>
        <fullName evidence="2">Uncharacterized protein</fullName>
    </submittedName>
</protein>
<keyword evidence="3" id="KW-1185">Reference proteome</keyword>
<reference evidence="2 3" key="1">
    <citation type="submission" date="2021-06" db="EMBL/GenBank/DDBJ databases">
        <title>Genome-based taxonomic framework of Microbacterium strains isolated from marine environment, the description of four new species and reclassification of four preexisting species.</title>
        <authorList>
            <person name="Lee S.D."/>
            <person name="Kim S.-M."/>
            <person name="Byeon Y.-S."/>
            <person name="Yang H.L."/>
            <person name="Kim I.S."/>
        </authorList>
    </citation>
    <scope>NUCLEOTIDE SEQUENCE [LARGE SCALE GENOMIC DNA]</scope>
    <source>
        <strain evidence="2 3">SSW1-36</strain>
    </source>
</reference>
<evidence type="ECO:0000256" key="1">
    <source>
        <dbReference type="SAM" id="Phobius"/>
    </source>
</evidence>
<evidence type="ECO:0000313" key="3">
    <source>
        <dbReference type="Proteomes" id="UP000831963"/>
    </source>
</evidence>
<keyword evidence="1" id="KW-1133">Transmembrane helix</keyword>
<keyword evidence="1" id="KW-0812">Transmembrane</keyword>
<dbReference type="EMBL" id="CP078077">
    <property type="protein sequence ID" value="UPL15417.1"/>
    <property type="molecule type" value="Genomic_DNA"/>
</dbReference>
<dbReference type="Proteomes" id="UP000831963">
    <property type="component" value="Chromosome"/>
</dbReference>
<organism evidence="2 3">
    <name type="scientific">Microbacterium galbinum</name>
    <dbReference type="NCBI Taxonomy" id="2851646"/>
    <lineage>
        <taxon>Bacteria</taxon>
        <taxon>Bacillati</taxon>
        <taxon>Actinomycetota</taxon>
        <taxon>Actinomycetes</taxon>
        <taxon>Micrococcales</taxon>
        <taxon>Microbacteriaceae</taxon>
        <taxon>Microbacterium</taxon>
    </lineage>
</organism>
<accession>A0ABY4ITS8</accession>
<evidence type="ECO:0000313" key="2">
    <source>
        <dbReference type="EMBL" id="UPL15417.1"/>
    </source>
</evidence>